<evidence type="ECO:0000313" key="4">
    <source>
        <dbReference type="Proteomes" id="UP000050867"/>
    </source>
</evidence>
<gene>
    <name evidence="3" type="ORF">AQ490_11425</name>
</gene>
<dbReference type="OrthoDB" id="4570646at2"/>
<dbReference type="EMBL" id="LLZU01000039">
    <property type="protein sequence ID" value="KRV46499.1"/>
    <property type="molecule type" value="Genomic_DNA"/>
</dbReference>
<feature type="domain" description="DUF397" evidence="2">
    <location>
        <begin position="7"/>
        <end position="59"/>
    </location>
</feature>
<accession>A0A0T6LK81</accession>
<dbReference type="Proteomes" id="UP000050867">
    <property type="component" value="Unassembled WGS sequence"/>
</dbReference>
<reference evidence="3 4" key="1">
    <citation type="submission" date="2015-10" db="EMBL/GenBank/DDBJ databases">
        <title>Draft genome sequence of pyrrolomycin-producing Streptomyces vitaminophilus.</title>
        <authorList>
            <person name="Graham D.E."/>
            <person name="Mahan K.M."/>
            <person name="Klingeman D.M."/>
            <person name="Hettich R.L."/>
            <person name="Parry R.J."/>
        </authorList>
    </citation>
    <scope>NUCLEOTIDE SEQUENCE [LARGE SCALE GENOMIC DNA]</scope>
    <source>
        <strain evidence="3 4">ATCC 31673</strain>
    </source>
</reference>
<protein>
    <recommendedName>
        <fullName evidence="2">DUF397 domain-containing protein</fullName>
    </recommendedName>
</protein>
<dbReference type="InterPro" id="IPR007278">
    <property type="entry name" value="DUF397"/>
</dbReference>
<dbReference type="STRING" id="76728.AQ490_11425"/>
<organism evidence="3 4">
    <name type="scientific">Wenjunlia vitaminophila</name>
    <name type="common">Streptomyces vitaminophilus</name>
    <dbReference type="NCBI Taxonomy" id="76728"/>
    <lineage>
        <taxon>Bacteria</taxon>
        <taxon>Bacillati</taxon>
        <taxon>Actinomycetota</taxon>
        <taxon>Actinomycetes</taxon>
        <taxon>Kitasatosporales</taxon>
        <taxon>Streptomycetaceae</taxon>
        <taxon>Wenjunlia</taxon>
    </lineage>
</organism>
<feature type="compositionally biased region" description="Polar residues" evidence="1">
    <location>
        <begin position="1"/>
        <end position="28"/>
    </location>
</feature>
<feature type="region of interest" description="Disordered" evidence="1">
    <location>
        <begin position="1"/>
        <end position="35"/>
    </location>
</feature>
<name>A0A0T6LK81_WENVI</name>
<comment type="caution">
    <text evidence="3">The sequence shown here is derived from an EMBL/GenBank/DDBJ whole genome shotgun (WGS) entry which is preliminary data.</text>
</comment>
<sequence length="65" mass="6796">MQVQGTGWFKSSRSAQNGDCVEVSTSQPGVVPVRDSKDPAGSVLVFTAEVWSSSVSAVKRGELPA</sequence>
<dbReference type="AlphaFoldDB" id="A0A0T6LK81"/>
<dbReference type="Pfam" id="PF04149">
    <property type="entry name" value="DUF397"/>
    <property type="match status" value="1"/>
</dbReference>
<evidence type="ECO:0000259" key="2">
    <source>
        <dbReference type="Pfam" id="PF04149"/>
    </source>
</evidence>
<evidence type="ECO:0000313" key="3">
    <source>
        <dbReference type="EMBL" id="KRV46499.1"/>
    </source>
</evidence>
<dbReference type="RefSeq" id="WP_018386587.1">
    <property type="nucleotide sequence ID" value="NZ_LLZU01000039.1"/>
</dbReference>
<proteinExistence type="predicted"/>
<evidence type="ECO:0000256" key="1">
    <source>
        <dbReference type="SAM" id="MobiDB-lite"/>
    </source>
</evidence>
<keyword evidence="4" id="KW-1185">Reference proteome</keyword>